<feature type="domain" description="C2H2-type" evidence="13">
    <location>
        <begin position="184"/>
        <end position="211"/>
    </location>
</feature>
<evidence type="ECO:0000256" key="8">
    <source>
        <dbReference type="ARBA" id="ARBA00023125"/>
    </source>
</evidence>
<reference evidence="14" key="1">
    <citation type="submission" date="2025-08" db="UniProtKB">
        <authorList>
            <consortium name="Ensembl"/>
        </authorList>
    </citation>
    <scope>IDENTIFICATION</scope>
</reference>
<evidence type="ECO:0000259" key="13">
    <source>
        <dbReference type="PROSITE" id="PS50157"/>
    </source>
</evidence>
<feature type="domain" description="C2H2-type" evidence="13">
    <location>
        <begin position="212"/>
        <end position="239"/>
    </location>
</feature>
<comment type="subcellular location">
    <subcellularLocation>
        <location evidence="1">Nucleus</location>
    </subcellularLocation>
</comment>
<keyword evidence="7" id="KW-0805">Transcription regulation</keyword>
<feature type="domain" description="C2H2-type" evidence="13">
    <location>
        <begin position="240"/>
        <end position="266"/>
    </location>
</feature>
<feature type="domain" description="C2H2-type" evidence="13">
    <location>
        <begin position="294"/>
        <end position="321"/>
    </location>
</feature>
<keyword evidence="5 11" id="KW-0863">Zinc-finger</keyword>
<feature type="compositionally biased region" description="Basic and acidic residues" evidence="12">
    <location>
        <begin position="62"/>
        <end position="90"/>
    </location>
</feature>
<dbReference type="GO" id="GO:0008270">
    <property type="term" value="F:zinc ion binding"/>
    <property type="evidence" value="ECO:0007669"/>
    <property type="project" value="UniProtKB-KW"/>
</dbReference>
<comment type="similarity">
    <text evidence="2">Belongs to the krueppel C2H2-type zinc-finger protein family.</text>
</comment>
<dbReference type="PROSITE" id="PS00028">
    <property type="entry name" value="ZINC_FINGER_C2H2_1"/>
    <property type="match status" value="7"/>
</dbReference>
<dbReference type="GO" id="GO:0005634">
    <property type="term" value="C:nucleus"/>
    <property type="evidence" value="ECO:0007669"/>
    <property type="project" value="UniProtKB-SubCell"/>
</dbReference>
<keyword evidence="6" id="KW-0862">Zinc</keyword>
<keyword evidence="9" id="KW-0804">Transcription</keyword>
<dbReference type="Gene3D" id="3.30.160.60">
    <property type="entry name" value="Classic Zinc Finger"/>
    <property type="match status" value="8"/>
</dbReference>
<dbReference type="Proteomes" id="UP000694545">
    <property type="component" value="Unplaced"/>
</dbReference>
<name>A0A8D2Q4A2_VARKO</name>
<dbReference type="InterPro" id="IPR036236">
    <property type="entry name" value="Znf_C2H2_sf"/>
</dbReference>
<dbReference type="FunFam" id="3.30.160.60:FF:002343">
    <property type="entry name" value="Zinc finger protein 33A"/>
    <property type="match status" value="1"/>
</dbReference>
<evidence type="ECO:0000256" key="7">
    <source>
        <dbReference type="ARBA" id="ARBA00023015"/>
    </source>
</evidence>
<proteinExistence type="inferred from homology"/>
<keyword evidence="10" id="KW-0539">Nucleus</keyword>
<dbReference type="AlphaFoldDB" id="A0A8D2Q4A2"/>
<dbReference type="Pfam" id="PF00096">
    <property type="entry name" value="zf-C2H2"/>
    <property type="match status" value="7"/>
</dbReference>
<dbReference type="FunFam" id="3.30.160.60:FF:000710">
    <property type="entry name" value="Zinc finger protein 768"/>
    <property type="match status" value="1"/>
</dbReference>
<dbReference type="PROSITE" id="PS50157">
    <property type="entry name" value="ZINC_FINGER_C2H2_2"/>
    <property type="match status" value="8"/>
</dbReference>
<evidence type="ECO:0000256" key="1">
    <source>
        <dbReference type="ARBA" id="ARBA00004123"/>
    </source>
</evidence>
<evidence type="ECO:0000256" key="11">
    <source>
        <dbReference type="PROSITE-ProRule" id="PRU00042"/>
    </source>
</evidence>
<feature type="domain" description="C2H2-type" evidence="13">
    <location>
        <begin position="156"/>
        <end position="183"/>
    </location>
</feature>
<dbReference type="SUPFAM" id="SSF57667">
    <property type="entry name" value="beta-beta-alpha zinc fingers"/>
    <property type="match status" value="4"/>
</dbReference>
<evidence type="ECO:0000256" key="12">
    <source>
        <dbReference type="SAM" id="MobiDB-lite"/>
    </source>
</evidence>
<dbReference type="PANTHER" id="PTHR23235:SF142">
    <property type="entry name" value="ZINC FINGER PROTEIN 384"/>
    <property type="match status" value="1"/>
</dbReference>
<evidence type="ECO:0000256" key="2">
    <source>
        <dbReference type="ARBA" id="ARBA00006991"/>
    </source>
</evidence>
<dbReference type="GO" id="GO:0000981">
    <property type="term" value="F:DNA-binding transcription factor activity, RNA polymerase II-specific"/>
    <property type="evidence" value="ECO:0007669"/>
    <property type="project" value="TreeGrafter"/>
</dbReference>
<feature type="domain" description="C2H2-type" evidence="13">
    <location>
        <begin position="322"/>
        <end position="349"/>
    </location>
</feature>
<dbReference type="FunFam" id="3.30.160.60:FF:000087">
    <property type="entry name" value="Zinc finger protein 354B"/>
    <property type="match status" value="1"/>
</dbReference>
<keyword evidence="4" id="KW-0677">Repeat</keyword>
<evidence type="ECO:0000256" key="9">
    <source>
        <dbReference type="ARBA" id="ARBA00023163"/>
    </source>
</evidence>
<evidence type="ECO:0000256" key="3">
    <source>
        <dbReference type="ARBA" id="ARBA00022723"/>
    </source>
</evidence>
<dbReference type="GO" id="GO:0000978">
    <property type="term" value="F:RNA polymerase II cis-regulatory region sequence-specific DNA binding"/>
    <property type="evidence" value="ECO:0007669"/>
    <property type="project" value="TreeGrafter"/>
</dbReference>
<keyword evidence="8" id="KW-0238">DNA-binding</keyword>
<feature type="domain" description="C2H2-type" evidence="13">
    <location>
        <begin position="266"/>
        <end position="293"/>
    </location>
</feature>
<dbReference type="FunFam" id="3.30.160.60:FF:000620">
    <property type="entry name" value="Zinc finger protein 263"/>
    <property type="match status" value="1"/>
</dbReference>
<evidence type="ECO:0000256" key="4">
    <source>
        <dbReference type="ARBA" id="ARBA00022737"/>
    </source>
</evidence>
<organism evidence="14 15">
    <name type="scientific">Varanus komodoensis</name>
    <name type="common">Komodo dragon</name>
    <dbReference type="NCBI Taxonomy" id="61221"/>
    <lineage>
        <taxon>Eukaryota</taxon>
        <taxon>Metazoa</taxon>
        <taxon>Chordata</taxon>
        <taxon>Craniata</taxon>
        <taxon>Vertebrata</taxon>
        <taxon>Euteleostomi</taxon>
        <taxon>Lepidosauria</taxon>
        <taxon>Squamata</taxon>
        <taxon>Bifurcata</taxon>
        <taxon>Unidentata</taxon>
        <taxon>Episquamata</taxon>
        <taxon>Toxicofera</taxon>
        <taxon>Anguimorpha</taxon>
        <taxon>Paleoanguimorpha</taxon>
        <taxon>Varanoidea</taxon>
        <taxon>Varanidae</taxon>
        <taxon>Varanus</taxon>
    </lineage>
</organism>
<evidence type="ECO:0000256" key="6">
    <source>
        <dbReference type="ARBA" id="ARBA00022833"/>
    </source>
</evidence>
<evidence type="ECO:0000313" key="15">
    <source>
        <dbReference type="Proteomes" id="UP000694545"/>
    </source>
</evidence>
<dbReference type="SMART" id="SM00355">
    <property type="entry name" value="ZnF_C2H2"/>
    <property type="match status" value="8"/>
</dbReference>
<dbReference type="Ensembl" id="ENSVKKT00000018247.1">
    <property type="protein sequence ID" value="ENSVKKP00000017799.1"/>
    <property type="gene ID" value="ENSVKKG00000012161.1"/>
</dbReference>
<keyword evidence="15" id="KW-1185">Reference proteome</keyword>
<dbReference type="FunFam" id="3.30.160.60:FF:000188">
    <property type="entry name" value="Zinc finger protein 787"/>
    <property type="match status" value="1"/>
</dbReference>
<feature type="region of interest" description="Disordered" evidence="12">
    <location>
        <begin position="58"/>
        <end position="146"/>
    </location>
</feature>
<keyword evidence="3" id="KW-0479">Metal-binding</keyword>
<feature type="compositionally biased region" description="Basic and acidic residues" evidence="12">
    <location>
        <begin position="108"/>
        <end position="125"/>
    </location>
</feature>
<evidence type="ECO:0000313" key="14">
    <source>
        <dbReference type="Ensembl" id="ENSVKKP00000017799.1"/>
    </source>
</evidence>
<dbReference type="InterPro" id="IPR013087">
    <property type="entry name" value="Znf_C2H2_type"/>
</dbReference>
<evidence type="ECO:0000256" key="5">
    <source>
        <dbReference type="ARBA" id="ARBA00022771"/>
    </source>
</evidence>
<dbReference type="PANTHER" id="PTHR23235">
    <property type="entry name" value="KRUEPPEL-LIKE TRANSCRIPTION FACTOR"/>
    <property type="match status" value="1"/>
</dbReference>
<evidence type="ECO:0000256" key="10">
    <source>
        <dbReference type="ARBA" id="ARBA00023242"/>
    </source>
</evidence>
<protein>
    <recommendedName>
        <fullName evidence="13">C2H2-type domain-containing protein</fullName>
    </recommendedName>
</protein>
<sequence>WSLFGMAFQELNEQMKPCLRIDTFLSFIYQVFNPCFYYLFFVPSDAWVRQVKEKHRTSVTRLQDREGKEVPRLQESSKRRDGNRKCDKKAGSTPVLRRVLPEQSQRAGESDRKNLEGNLRSHTEEGASQSSASVKSAHLRKSPAEHSQVDWRRKRFKCIKCGKRFRWYSRLLYHQRAHSGARPYPCTECGKSFKLRFHLKQHQQIHSGEKSYECNVCRKSFRQRAHLTQHQFLHSEEKQYKCDECGKSFSHSNLKKHQRLHSEKSYECKICGKSFAQDSGLKQHEQIHSGEKPYQCNVCGKSFNRASNLEQHQRIHSGEKLYECKECGKSFVQSSSLSRHQRIHLEEKPHKCDKCGKSFSHKSYLKRHQQIHDKEKPHKGEECRKDLRKLFEGR</sequence>
<dbReference type="FunFam" id="3.30.160.60:FF:001498">
    <property type="entry name" value="Zinc finger protein 404"/>
    <property type="match status" value="1"/>
</dbReference>
<dbReference type="FunFam" id="3.30.160.60:FF:000690">
    <property type="entry name" value="Zinc finger protein 354C"/>
    <property type="match status" value="2"/>
</dbReference>
<feature type="domain" description="C2H2-type" evidence="13">
    <location>
        <begin position="350"/>
        <end position="377"/>
    </location>
</feature>
<reference evidence="14" key="2">
    <citation type="submission" date="2025-09" db="UniProtKB">
        <authorList>
            <consortium name="Ensembl"/>
        </authorList>
    </citation>
    <scope>IDENTIFICATION</scope>
</reference>
<accession>A0A8D2Q4A2</accession>